<dbReference type="EC" id="3.1.2.20" evidence="5"/>
<evidence type="ECO:0000256" key="8">
    <source>
        <dbReference type="ARBA" id="ARBA00079653"/>
    </source>
</evidence>
<dbReference type="GO" id="GO:0047617">
    <property type="term" value="F:fatty acyl-CoA hydrolase activity"/>
    <property type="evidence" value="ECO:0007669"/>
    <property type="project" value="UniProtKB-EC"/>
</dbReference>
<sequence>MNPLLADLLQVLRLERLELDLFRGESRDPGHHRVFGGQVLGQALAAAYATIENRGVHSLHAYFLRAGDPDHPIVYEVDRSRDGASFTSRRVVAIQHGEQIFHMSASFQVQEEGVDRQGVMPDVPGPESLPDMAVAVEEMKKKAPDRPRPFIAHDRPFEFRPALLPDPTAEVPREPSMRIWFRAVDRVPDDEVLHRCLLAYASDYYLLGTAVMDARLAVGPKNLQMASIDHAMWFHRPARADEWLLYVLDSPTSSSSRGFARGSIFSRDGTLVASTAQEGLVRRRKPEPAA</sequence>
<gene>
    <name evidence="11" type="ORF">HNQ60_002422</name>
</gene>
<dbReference type="InterPro" id="IPR049449">
    <property type="entry name" value="TesB_ACOT8-like_N"/>
</dbReference>
<evidence type="ECO:0000256" key="2">
    <source>
        <dbReference type="ARBA" id="ARBA00011881"/>
    </source>
</evidence>
<keyword evidence="12" id="KW-1185">Reference proteome</keyword>
<comment type="subunit">
    <text evidence="2">Homotetramer.</text>
</comment>
<dbReference type="PANTHER" id="PTHR11066">
    <property type="entry name" value="ACYL-COA THIOESTERASE"/>
    <property type="match status" value="1"/>
</dbReference>
<comment type="caution">
    <text evidence="11">The sequence shown here is derived from an EMBL/GenBank/DDBJ whole genome shotgun (WGS) entry which is preliminary data.</text>
</comment>
<dbReference type="Pfam" id="PF02551">
    <property type="entry name" value="Acyl_CoA_thio"/>
    <property type="match status" value="1"/>
</dbReference>
<evidence type="ECO:0000256" key="4">
    <source>
        <dbReference type="ARBA" id="ARBA00023098"/>
    </source>
</evidence>
<dbReference type="Proteomes" id="UP000588068">
    <property type="component" value="Unassembled WGS sequence"/>
</dbReference>
<dbReference type="InterPro" id="IPR025652">
    <property type="entry name" value="TesB_C"/>
</dbReference>
<evidence type="ECO:0000256" key="7">
    <source>
        <dbReference type="ARBA" id="ARBA00071120"/>
    </source>
</evidence>
<evidence type="ECO:0000256" key="3">
    <source>
        <dbReference type="ARBA" id="ARBA00022801"/>
    </source>
</evidence>
<evidence type="ECO:0000313" key="12">
    <source>
        <dbReference type="Proteomes" id="UP000588068"/>
    </source>
</evidence>
<dbReference type="GO" id="GO:0006637">
    <property type="term" value="P:acyl-CoA metabolic process"/>
    <property type="evidence" value="ECO:0007669"/>
    <property type="project" value="InterPro"/>
</dbReference>
<dbReference type="Gene3D" id="2.40.160.210">
    <property type="entry name" value="Acyl-CoA thioesterase, double hotdog domain"/>
    <property type="match status" value="1"/>
</dbReference>
<feature type="domain" description="Acyl-CoA thioesterase 2 C-terminal" evidence="9">
    <location>
        <begin position="177"/>
        <end position="280"/>
    </location>
</feature>
<keyword evidence="4" id="KW-0443">Lipid metabolism</keyword>
<reference evidence="11 12" key="1">
    <citation type="submission" date="2020-08" db="EMBL/GenBank/DDBJ databases">
        <title>Genomic Encyclopedia of Type Strains, Phase IV (KMG-IV): sequencing the most valuable type-strain genomes for metagenomic binning, comparative biology and taxonomic classification.</title>
        <authorList>
            <person name="Goeker M."/>
        </authorList>
    </citation>
    <scope>NUCLEOTIDE SEQUENCE [LARGE SCALE GENOMIC DNA]</scope>
    <source>
        <strain evidence="11 12">DSM 26723</strain>
    </source>
</reference>
<evidence type="ECO:0000256" key="5">
    <source>
        <dbReference type="ARBA" id="ARBA00038894"/>
    </source>
</evidence>
<feature type="domain" description="Acyl-CoA thioesterase-like N-terminal HotDog" evidence="10">
    <location>
        <begin position="29"/>
        <end position="108"/>
    </location>
</feature>
<dbReference type="CDD" id="cd03445">
    <property type="entry name" value="Thioesterase_II_repeat2"/>
    <property type="match status" value="1"/>
</dbReference>
<organism evidence="11 12">
    <name type="scientific">Povalibacter uvarum</name>
    <dbReference type="NCBI Taxonomy" id="732238"/>
    <lineage>
        <taxon>Bacteria</taxon>
        <taxon>Pseudomonadati</taxon>
        <taxon>Pseudomonadota</taxon>
        <taxon>Gammaproteobacteria</taxon>
        <taxon>Steroidobacterales</taxon>
        <taxon>Steroidobacteraceae</taxon>
        <taxon>Povalibacter</taxon>
    </lineage>
</organism>
<dbReference type="FunFam" id="2.40.160.210:FF:000001">
    <property type="entry name" value="Acyl-CoA thioesterase II"/>
    <property type="match status" value="1"/>
</dbReference>
<dbReference type="GO" id="GO:0005829">
    <property type="term" value="C:cytosol"/>
    <property type="evidence" value="ECO:0007669"/>
    <property type="project" value="TreeGrafter"/>
</dbReference>
<dbReference type="InterPro" id="IPR003703">
    <property type="entry name" value="Acyl_CoA_thio"/>
</dbReference>
<dbReference type="Pfam" id="PF13622">
    <property type="entry name" value="4HBT_3"/>
    <property type="match status" value="1"/>
</dbReference>
<dbReference type="EMBL" id="JACHHZ010000003">
    <property type="protein sequence ID" value="MBB6093541.1"/>
    <property type="molecule type" value="Genomic_DNA"/>
</dbReference>
<dbReference type="InterPro" id="IPR029069">
    <property type="entry name" value="HotDog_dom_sf"/>
</dbReference>
<dbReference type="AlphaFoldDB" id="A0A841HK07"/>
<evidence type="ECO:0000259" key="10">
    <source>
        <dbReference type="Pfam" id="PF13622"/>
    </source>
</evidence>
<keyword evidence="3 11" id="KW-0378">Hydrolase</keyword>
<evidence type="ECO:0000313" key="11">
    <source>
        <dbReference type="EMBL" id="MBB6093541.1"/>
    </source>
</evidence>
<dbReference type="GO" id="GO:0009062">
    <property type="term" value="P:fatty acid catabolic process"/>
    <property type="evidence" value="ECO:0007669"/>
    <property type="project" value="TreeGrafter"/>
</dbReference>
<comment type="similarity">
    <text evidence="1">Belongs to the C/M/P thioester hydrolase family.</text>
</comment>
<dbReference type="SUPFAM" id="SSF54637">
    <property type="entry name" value="Thioesterase/thiol ester dehydrase-isomerase"/>
    <property type="match status" value="2"/>
</dbReference>
<dbReference type="PANTHER" id="PTHR11066:SF34">
    <property type="entry name" value="ACYL-COENZYME A THIOESTERASE 8"/>
    <property type="match status" value="1"/>
</dbReference>
<proteinExistence type="inferred from homology"/>
<dbReference type="RefSeq" id="WP_184332054.1">
    <property type="nucleotide sequence ID" value="NZ_JACHHZ010000003.1"/>
</dbReference>
<evidence type="ECO:0000256" key="6">
    <source>
        <dbReference type="ARBA" id="ARBA00050943"/>
    </source>
</evidence>
<accession>A0A841HK07</accession>
<name>A0A841HK07_9GAMM</name>
<evidence type="ECO:0000256" key="1">
    <source>
        <dbReference type="ARBA" id="ARBA00006538"/>
    </source>
</evidence>
<evidence type="ECO:0000259" key="9">
    <source>
        <dbReference type="Pfam" id="PF02551"/>
    </source>
</evidence>
<dbReference type="CDD" id="cd03444">
    <property type="entry name" value="Thioesterase_II_repeat1"/>
    <property type="match status" value="1"/>
</dbReference>
<comment type="catalytic activity">
    <reaction evidence="6">
        <text>a fatty acyl-CoA + H2O = a fatty acid + CoA + H(+)</text>
        <dbReference type="Rhea" id="RHEA:16781"/>
        <dbReference type="ChEBI" id="CHEBI:15377"/>
        <dbReference type="ChEBI" id="CHEBI:15378"/>
        <dbReference type="ChEBI" id="CHEBI:28868"/>
        <dbReference type="ChEBI" id="CHEBI:57287"/>
        <dbReference type="ChEBI" id="CHEBI:77636"/>
        <dbReference type="EC" id="3.1.2.20"/>
    </reaction>
    <physiologicalReaction direction="left-to-right" evidence="6">
        <dbReference type="Rhea" id="RHEA:16782"/>
    </physiologicalReaction>
</comment>
<dbReference type="InterPro" id="IPR042171">
    <property type="entry name" value="Acyl-CoA_hotdog"/>
</dbReference>
<protein>
    <recommendedName>
        <fullName evidence="7">Acyl-CoA thioesterase 2</fullName>
        <ecNumber evidence="5">3.1.2.20</ecNumber>
    </recommendedName>
    <alternativeName>
        <fullName evidence="8">Thioesterase II</fullName>
    </alternativeName>
</protein>